<reference evidence="6" key="1">
    <citation type="submission" date="2025-08" db="UniProtKB">
        <authorList>
            <consortium name="RefSeq"/>
        </authorList>
    </citation>
    <scope>IDENTIFICATION</scope>
</reference>
<gene>
    <name evidence="6" type="primary">LYPD8</name>
</gene>
<evidence type="ECO:0000313" key="6">
    <source>
        <dbReference type="RefSeq" id="XP_008586697.1"/>
    </source>
</evidence>
<organism evidence="5 6">
    <name type="scientific">Galeopterus variegatus</name>
    <name type="common">Malayan flying lemur</name>
    <name type="synonym">Cynocephalus variegatus</name>
    <dbReference type="NCBI Taxonomy" id="482537"/>
    <lineage>
        <taxon>Eukaryota</taxon>
        <taxon>Metazoa</taxon>
        <taxon>Chordata</taxon>
        <taxon>Craniata</taxon>
        <taxon>Vertebrata</taxon>
        <taxon>Euteleostomi</taxon>
        <taxon>Mammalia</taxon>
        <taxon>Eutheria</taxon>
        <taxon>Euarchontoglires</taxon>
        <taxon>Dermoptera</taxon>
        <taxon>Cynocephalidae</taxon>
        <taxon>Galeopterus</taxon>
    </lineage>
</organism>
<dbReference type="Pfam" id="PF00021">
    <property type="entry name" value="UPAR_LY6"/>
    <property type="match status" value="2"/>
</dbReference>
<keyword evidence="5" id="KW-1185">Reference proteome</keyword>
<feature type="signal peptide" evidence="3">
    <location>
        <begin position="1"/>
        <end position="20"/>
    </location>
</feature>
<dbReference type="InterPro" id="IPR016054">
    <property type="entry name" value="LY6_UPA_recep-like"/>
</dbReference>
<evidence type="ECO:0000313" key="5">
    <source>
        <dbReference type="Proteomes" id="UP000694923"/>
    </source>
</evidence>
<dbReference type="RefSeq" id="XP_008586697.1">
    <property type="nucleotide sequence ID" value="XM_008588475.1"/>
</dbReference>
<comment type="subcellular location">
    <subcellularLocation>
        <location evidence="1">Secreted</location>
    </subcellularLocation>
</comment>
<keyword evidence="3" id="KW-0732">Signal</keyword>
<proteinExistence type="predicted"/>
<protein>
    <submittedName>
        <fullName evidence="6">Ly6/PLAUR domain-containing protein 8</fullName>
    </submittedName>
</protein>
<dbReference type="GeneID" id="103603902"/>
<sequence>MKGILVAGVITALAVAAVESLNCVQCNSWANSCVDSIASECPSDANISCMSSSTNSSLGGAISLYQNSFCSAENCSEETNNVAFSIHVSDEERFHFASQCCQELECNTTDNALAPSLGDVSSTAECPACYGSNESACLENPQICHGEQCVSLVAEFKNDTESRILVLKGCSNISDSICQFLSAGNQTVGGVIFQTFECTNATSFSPTSILTTTPNTGSKASLASSALATLLLLGLLF</sequence>
<feature type="domain" description="UPAR/Ly6" evidence="4">
    <location>
        <begin position="20"/>
        <end position="108"/>
    </location>
</feature>
<name>A0ABM0S1F6_GALVR</name>
<accession>A0ABM0S1F6</accession>
<evidence type="ECO:0000256" key="1">
    <source>
        <dbReference type="ARBA" id="ARBA00004613"/>
    </source>
</evidence>
<evidence type="ECO:0000256" key="2">
    <source>
        <dbReference type="ARBA" id="ARBA00022525"/>
    </source>
</evidence>
<dbReference type="PANTHER" id="PTHR20914">
    <property type="entry name" value="LY6/PLAUR DOMAIN-CONTAINING PROTEIN 8"/>
    <property type="match status" value="1"/>
</dbReference>
<evidence type="ECO:0000259" key="4">
    <source>
        <dbReference type="Pfam" id="PF00021"/>
    </source>
</evidence>
<keyword evidence="2" id="KW-0964">Secreted</keyword>
<dbReference type="PANTHER" id="PTHR20914:SF2">
    <property type="entry name" value="LY6_PLAUR DOMAIN-CONTAINING PROTEIN 8"/>
    <property type="match status" value="1"/>
</dbReference>
<evidence type="ECO:0000256" key="3">
    <source>
        <dbReference type="SAM" id="SignalP"/>
    </source>
</evidence>
<dbReference type="CDD" id="cd23569">
    <property type="entry name" value="TFP_LU_ECD_LYPD8_rpt2"/>
    <property type="match status" value="1"/>
</dbReference>
<dbReference type="InterPro" id="IPR050918">
    <property type="entry name" value="CNF-like_PLA2_Inhibitor"/>
</dbReference>
<feature type="domain" description="UPAR/Ly6" evidence="4">
    <location>
        <begin position="124"/>
        <end position="198"/>
    </location>
</feature>
<feature type="chain" id="PRO_5046805382" evidence="3">
    <location>
        <begin position="21"/>
        <end position="237"/>
    </location>
</feature>
<dbReference type="CDD" id="cd23568">
    <property type="entry name" value="TFP_LU_ECD_LYPD8_rpt1"/>
    <property type="match status" value="1"/>
</dbReference>
<dbReference type="Proteomes" id="UP000694923">
    <property type="component" value="Unplaced"/>
</dbReference>